<keyword evidence="1" id="KW-0732">Signal</keyword>
<name>A0A9P7VL48_9AGAR</name>
<feature type="signal peptide" evidence="1">
    <location>
        <begin position="1"/>
        <end position="23"/>
    </location>
</feature>
<dbReference type="EMBL" id="MU250555">
    <property type="protein sequence ID" value="KAG7441971.1"/>
    <property type="molecule type" value="Genomic_DNA"/>
</dbReference>
<proteinExistence type="predicted"/>
<feature type="chain" id="PRO_5040237525" evidence="1">
    <location>
        <begin position="24"/>
        <end position="104"/>
    </location>
</feature>
<dbReference type="AlphaFoldDB" id="A0A9P7VL48"/>
<organism evidence="2 3">
    <name type="scientific">Guyanagaster necrorhizus</name>
    <dbReference type="NCBI Taxonomy" id="856835"/>
    <lineage>
        <taxon>Eukaryota</taxon>
        <taxon>Fungi</taxon>
        <taxon>Dikarya</taxon>
        <taxon>Basidiomycota</taxon>
        <taxon>Agaricomycotina</taxon>
        <taxon>Agaricomycetes</taxon>
        <taxon>Agaricomycetidae</taxon>
        <taxon>Agaricales</taxon>
        <taxon>Marasmiineae</taxon>
        <taxon>Physalacriaceae</taxon>
        <taxon>Guyanagaster</taxon>
    </lineage>
</organism>
<evidence type="ECO:0000256" key="1">
    <source>
        <dbReference type="SAM" id="SignalP"/>
    </source>
</evidence>
<keyword evidence="3" id="KW-1185">Reference proteome</keyword>
<comment type="caution">
    <text evidence="2">The sequence shown here is derived from an EMBL/GenBank/DDBJ whole genome shotgun (WGS) entry which is preliminary data.</text>
</comment>
<dbReference type="RefSeq" id="XP_043035471.1">
    <property type="nucleotide sequence ID" value="XM_043184460.1"/>
</dbReference>
<evidence type="ECO:0000313" key="2">
    <source>
        <dbReference type="EMBL" id="KAG7441971.1"/>
    </source>
</evidence>
<gene>
    <name evidence="2" type="ORF">BT62DRAFT_922988</name>
</gene>
<accession>A0A9P7VL48</accession>
<sequence>MTSGILNWKIWLEVAHVVPVLDAANQAPDIIQDATMAAGLGDDIEANANDDMEGALEVPQATLHTEELYLYQSNSAGIIFGIEVLVVQRETYWTQRRGIFHHIE</sequence>
<evidence type="ECO:0000313" key="3">
    <source>
        <dbReference type="Proteomes" id="UP000812287"/>
    </source>
</evidence>
<protein>
    <submittedName>
        <fullName evidence="2">Uncharacterized protein</fullName>
    </submittedName>
</protein>
<dbReference type="GeneID" id="66106757"/>
<reference evidence="2" key="1">
    <citation type="submission" date="2020-11" db="EMBL/GenBank/DDBJ databases">
        <title>Adaptations for nitrogen fixation in a non-lichenized fungal sporocarp promotes dispersal by wood-feeding termites.</title>
        <authorList>
            <consortium name="DOE Joint Genome Institute"/>
            <person name="Koch R.A."/>
            <person name="Yoon G."/>
            <person name="Arayal U."/>
            <person name="Lail K."/>
            <person name="Amirebrahimi M."/>
            <person name="Labutti K."/>
            <person name="Lipzen A."/>
            <person name="Riley R."/>
            <person name="Barry K."/>
            <person name="Henrissat B."/>
            <person name="Grigoriev I.V."/>
            <person name="Herr J.R."/>
            <person name="Aime M.C."/>
        </authorList>
    </citation>
    <scope>NUCLEOTIDE SEQUENCE</scope>
    <source>
        <strain evidence="2">MCA 3950</strain>
    </source>
</reference>
<dbReference type="Proteomes" id="UP000812287">
    <property type="component" value="Unassembled WGS sequence"/>
</dbReference>